<sequence>MRTRYPHCVEQFLKLRTAMALAGGHDHRERPALAVAGEVQLGGEASLGAPQGLLFGV</sequence>
<dbReference type="EMBL" id="CADCVI010000185">
    <property type="protein sequence ID" value="CAA9481498.1"/>
    <property type="molecule type" value="Genomic_DNA"/>
</dbReference>
<reference evidence="1" key="1">
    <citation type="submission" date="2020-02" db="EMBL/GenBank/DDBJ databases">
        <authorList>
            <person name="Meier V. D."/>
        </authorList>
    </citation>
    <scope>NUCLEOTIDE SEQUENCE</scope>
    <source>
        <strain evidence="1">AVDCRST_MAG25</strain>
    </source>
</reference>
<accession>A0A6J4S2T1</accession>
<evidence type="ECO:0000313" key="1">
    <source>
        <dbReference type="EMBL" id="CAA9481498.1"/>
    </source>
</evidence>
<dbReference type="AlphaFoldDB" id="A0A6J4S2T1"/>
<gene>
    <name evidence="1" type="ORF">AVDCRST_MAG25-2795</name>
</gene>
<organism evidence="1">
    <name type="scientific">uncultured Rubrobacteraceae bacterium</name>
    <dbReference type="NCBI Taxonomy" id="349277"/>
    <lineage>
        <taxon>Bacteria</taxon>
        <taxon>Bacillati</taxon>
        <taxon>Actinomycetota</taxon>
        <taxon>Rubrobacteria</taxon>
        <taxon>Rubrobacterales</taxon>
        <taxon>Rubrobacteraceae</taxon>
        <taxon>environmental samples</taxon>
    </lineage>
</organism>
<protein>
    <submittedName>
        <fullName evidence="1">Uncharacterized protein</fullName>
    </submittedName>
</protein>
<name>A0A6J4S2T1_9ACTN</name>
<proteinExistence type="predicted"/>